<name>A0A158KV84_9BURK</name>
<keyword evidence="2" id="KW-1185">Reference proteome</keyword>
<evidence type="ECO:0000313" key="1">
    <source>
        <dbReference type="EMBL" id="SAL85068.1"/>
    </source>
</evidence>
<dbReference type="AlphaFoldDB" id="A0A158KV84"/>
<proteinExistence type="predicted"/>
<protein>
    <submittedName>
        <fullName evidence="1">Uncharacterized protein</fullName>
    </submittedName>
</protein>
<sequence length="88" mass="9498">MRSAILLRMFARSVDEVLPHDVFALCAASRASSISASRERGIDVNGSPVIGEMLSKYSPPSGATHLPPMKLPYCFLKGNSVFRNCISA</sequence>
<organism evidence="1 2">
    <name type="scientific">Caballeronia terrestris</name>
    <dbReference type="NCBI Taxonomy" id="1226301"/>
    <lineage>
        <taxon>Bacteria</taxon>
        <taxon>Pseudomonadati</taxon>
        <taxon>Pseudomonadota</taxon>
        <taxon>Betaproteobacteria</taxon>
        <taxon>Burkholderiales</taxon>
        <taxon>Burkholderiaceae</taxon>
        <taxon>Caballeronia</taxon>
    </lineage>
</organism>
<comment type="caution">
    <text evidence="1">The sequence shown here is derived from an EMBL/GenBank/DDBJ whole genome shotgun (WGS) entry which is preliminary data.</text>
</comment>
<dbReference type="EMBL" id="FCOL02000149">
    <property type="protein sequence ID" value="SAL85068.1"/>
    <property type="molecule type" value="Genomic_DNA"/>
</dbReference>
<dbReference type="Proteomes" id="UP000054925">
    <property type="component" value="Unassembled WGS sequence"/>
</dbReference>
<evidence type="ECO:0000313" key="2">
    <source>
        <dbReference type="Proteomes" id="UP000054925"/>
    </source>
</evidence>
<reference evidence="1" key="1">
    <citation type="submission" date="2016-01" db="EMBL/GenBank/DDBJ databases">
        <authorList>
            <person name="Peeters C."/>
        </authorList>
    </citation>
    <scope>NUCLEOTIDE SEQUENCE [LARGE SCALE GENOMIC DNA]</scope>
    <source>
        <strain evidence="1">LMG 22937</strain>
    </source>
</reference>
<accession>A0A158KV84</accession>
<gene>
    <name evidence="1" type="ORF">AWB67_06844</name>
</gene>